<feature type="non-terminal residue" evidence="10">
    <location>
        <position position="1"/>
    </location>
</feature>
<evidence type="ECO:0000256" key="1">
    <source>
        <dbReference type="ARBA" id="ARBA00004447"/>
    </source>
</evidence>
<keyword evidence="11" id="KW-1185">Reference proteome</keyword>
<dbReference type="Pfam" id="PF05679">
    <property type="entry name" value="CHGN"/>
    <property type="match status" value="1"/>
</dbReference>
<keyword evidence="6" id="KW-1133">Transmembrane helix</keyword>
<comment type="subcellular location">
    <subcellularLocation>
        <location evidence="1 9">Golgi apparatus</location>
        <location evidence="1 9">Golgi stack membrane</location>
        <topology evidence="1 9">Single-pass type II membrane protein</topology>
    </subcellularLocation>
</comment>
<dbReference type="EC" id="2.4.1.-" evidence="9"/>
<evidence type="ECO:0000256" key="2">
    <source>
        <dbReference type="ARBA" id="ARBA00009239"/>
    </source>
</evidence>
<evidence type="ECO:0000256" key="8">
    <source>
        <dbReference type="ARBA" id="ARBA00023136"/>
    </source>
</evidence>
<comment type="similarity">
    <text evidence="2 9">Belongs to the chondroitin N-acetylgalactosaminyltransferase family.</text>
</comment>
<reference evidence="10 11" key="1">
    <citation type="submission" date="2021-06" db="EMBL/GenBank/DDBJ databases">
        <authorList>
            <person name="Palmer J.M."/>
        </authorList>
    </citation>
    <scope>NUCLEOTIDE SEQUENCE [LARGE SCALE GENOMIC DNA]</scope>
    <source>
        <strain evidence="10 11">XC_2019</strain>
        <tissue evidence="10">Muscle</tissue>
    </source>
</reference>
<dbReference type="InterPro" id="IPR051227">
    <property type="entry name" value="CS_glycosyltransferase"/>
</dbReference>
<dbReference type="EMBL" id="JAHRIN010070465">
    <property type="protein sequence ID" value="MEQ2216397.1"/>
    <property type="molecule type" value="Genomic_DNA"/>
</dbReference>
<dbReference type="InterPro" id="IPR008428">
    <property type="entry name" value="Chond_GalNAc"/>
</dbReference>
<evidence type="ECO:0000256" key="5">
    <source>
        <dbReference type="ARBA" id="ARBA00022968"/>
    </source>
</evidence>
<accession>A0ABV0SA54</accession>
<evidence type="ECO:0000256" key="7">
    <source>
        <dbReference type="ARBA" id="ARBA00023034"/>
    </source>
</evidence>
<keyword evidence="8" id="KW-0472">Membrane</keyword>
<sequence length="85" mass="10011">RKVFYPVLFSQYNPALIYGNPEHIPPVEQQLVIKKDTGFWRDFGFGMTCQYRSDFINIGKDYTIEFTMQSHHFYNGSRISQSDPP</sequence>
<comment type="caution">
    <text evidence="10">The sequence shown here is derived from an EMBL/GenBank/DDBJ whole genome shotgun (WGS) entry which is preliminary data.</text>
</comment>
<evidence type="ECO:0000256" key="4">
    <source>
        <dbReference type="ARBA" id="ARBA00022692"/>
    </source>
</evidence>
<dbReference type="Proteomes" id="UP001434883">
    <property type="component" value="Unassembled WGS sequence"/>
</dbReference>
<evidence type="ECO:0000256" key="3">
    <source>
        <dbReference type="ARBA" id="ARBA00022679"/>
    </source>
</evidence>
<keyword evidence="7 9" id="KW-0333">Golgi apparatus</keyword>
<protein>
    <recommendedName>
        <fullName evidence="9">Hexosyltransferase</fullName>
        <ecNumber evidence="9">2.4.1.-</ecNumber>
    </recommendedName>
</protein>
<keyword evidence="3 9" id="KW-0808">Transferase</keyword>
<evidence type="ECO:0000256" key="9">
    <source>
        <dbReference type="RuleBase" id="RU364016"/>
    </source>
</evidence>
<dbReference type="PANTHER" id="PTHR12369:SF19">
    <property type="entry name" value="CHONDROITIN SULFATE N-ACETYLGALACTOSAMINYLTRANSFERASE 1"/>
    <property type="match status" value="1"/>
</dbReference>
<name>A0ABV0SA54_9TELE</name>
<proteinExistence type="inferred from homology"/>
<organism evidence="10 11">
    <name type="scientific">Xenoophorus captivus</name>
    <dbReference type="NCBI Taxonomy" id="1517983"/>
    <lineage>
        <taxon>Eukaryota</taxon>
        <taxon>Metazoa</taxon>
        <taxon>Chordata</taxon>
        <taxon>Craniata</taxon>
        <taxon>Vertebrata</taxon>
        <taxon>Euteleostomi</taxon>
        <taxon>Actinopterygii</taxon>
        <taxon>Neopterygii</taxon>
        <taxon>Teleostei</taxon>
        <taxon>Neoteleostei</taxon>
        <taxon>Acanthomorphata</taxon>
        <taxon>Ovalentaria</taxon>
        <taxon>Atherinomorphae</taxon>
        <taxon>Cyprinodontiformes</taxon>
        <taxon>Goodeidae</taxon>
        <taxon>Xenoophorus</taxon>
    </lineage>
</organism>
<keyword evidence="4" id="KW-0812">Transmembrane</keyword>
<evidence type="ECO:0000313" key="11">
    <source>
        <dbReference type="Proteomes" id="UP001434883"/>
    </source>
</evidence>
<evidence type="ECO:0000313" key="10">
    <source>
        <dbReference type="EMBL" id="MEQ2216397.1"/>
    </source>
</evidence>
<gene>
    <name evidence="10" type="ORF">XENOCAPTIV_015670</name>
</gene>
<keyword evidence="5 9" id="KW-0735">Signal-anchor</keyword>
<evidence type="ECO:0000256" key="6">
    <source>
        <dbReference type="ARBA" id="ARBA00022989"/>
    </source>
</evidence>
<dbReference type="PANTHER" id="PTHR12369">
    <property type="entry name" value="CHONDROITIN SYNTHASE"/>
    <property type="match status" value="1"/>
</dbReference>